<gene>
    <name evidence="3" type="ORF">GTA08_BOTSDO06312</name>
    <name evidence="2" type="ORF">GTA08_BOTSDO10187</name>
</gene>
<evidence type="ECO:0000256" key="1">
    <source>
        <dbReference type="SAM" id="MobiDB-lite"/>
    </source>
</evidence>
<feature type="compositionally biased region" description="Acidic residues" evidence="1">
    <location>
        <begin position="324"/>
        <end position="336"/>
    </location>
</feature>
<dbReference type="EMBL" id="WWBZ02000073">
    <property type="protein sequence ID" value="KAF4302395.1"/>
    <property type="molecule type" value="Genomic_DNA"/>
</dbReference>
<accession>A0A8H4IQV8</accession>
<feature type="compositionally biased region" description="Low complexity" evidence="1">
    <location>
        <begin position="167"/>
        <end position="197"/>
    </location>
</feature>
<dbReference type="OrthoDB" id="3962648at2759"/>
<evidence type="ECO:0000313" key="3">
    <source>
        <dbReference type="EMBL" id="KAF4306020.1"/>
    </source>
</evidence>
<protein>
    <submittedName>
        <fullName evidence="3">Uncharacterized protein</fullName>
    </submittedName>
</protein>
<sequence>MAPSTTWDLSEVIYAIFGVNRNQFHFDIHLQNVQCLDNQEVIVSPAMWNLGMYFSNSLENALTCYVHFKVLPSIQVEATKALLALAPDDSPPDTASIPTSEPAADNSPTKRARSSFGSPASERVRQSEVSVATSPAADGEEKGKDGEGSGLFVTPDSSARKQERPAPRFSSSSSPLSSLPDSPLSAAPTPAPSSSQPVTINFSFENCMTSSYKVTVKDWSLMVDGQDRLDKCEKRVKARICQAFLVWEGISHRQADSLKKDLEVKIFVGGAVGDTLSQRKRMEEYLVGAAEEGERVVAARVEMWRRKDVEMDILRRLSPTRGDDDSESEEDESEDE</sequence>
<name>A0A8H4IQV8_9PEZI</name>
<dbReference type="Proteomes" id="UP000572817">
    <property type="component" value="Unassembled WGS sequence"/>
</dbReference>
<feature type="region of interest" description="Disordered" evidence="1">
    <location>
        <begin position="315"/>
        <end position="336"/>
    </location>
</feature>
<proteinExistence type="predicted"/>
<evidence type="ECO:0000313" key="4">
    <source>
        <dbReference type="Proteomes" id="UP000572817"/>
    </source>
</evidence>
<reference evidence="3 4" key="1">
    <citation type="submission" date="2020-04" db="EMBL/GenBank/DDBJ databases">
        <title>Genome Assembly and Annotation of Botryosphaeria dothidea sdau 11-99, a Latent Pathogen of Apple Fruit Ring Rot in China.</title>
        <authorList>
            <person name="Yu C."/>
            <person name="Diao Y."/>
            <person name="Lu Q."/>
            <person name="Zhao J."/>
            <person name="Cui S."/>
            <person name="Peng C."/>
            <person name="He B."/>
            <person name="Liu H."/>
        </authorList>
    </citation>
    <scope>NUCLEOTIDE SEQUENCE [LARGE SCALE GENOMIC DNA]</scope>
    <source>
        <strain evidence="4">sdau11-99</strain>
        <strain evidence="3">Sdau11-99</strain>
    </source>
</reference>
<evidence type="ECO:0000313" key="2">
    <source>
        <dbReference type="EMBL" id="KAF4302395.1"/>
    </source>
</evidence>
<comment type="caution">
    <text evidence="3">The sequence shown here is derived from an EMBL/GenBank/DDBJ whole genome shotgun (WGS) entry which is preliminary data.</text>
</comment>
<feature type="region of interest" description="Disordered" evidence="1">
    <location>
        <begin position="87"/>
        <end position="197"/>
    </location>
</feature>
<keyword evidence="4" id="KW-1185">Reference proteome</keyword>
<dbReference type="AlphaFoldDB" id="A0A8H4IQV8"/>
<dbReference type="EMBL" id="WWBZ02000040">
    <property type="protein sequence ID" value="KAF4306020.1"/>
    <property type="molecule type" value="Genomic_DNA"/>
</dbReference>
<organism evidence="3 4">
    <name type="scientific">Botryosphaeria dothidea</name>
    <dbReference type="NCBI Taxonomy" id="55169"/>
    <lineage>
        <taxon>Eukaryota</taxon>
        <taxon>Fungi</taxon>
        <taxon>Dikarya</taxon>
        <taxon>Ascomycota</taxon>
        <taxon>Pezizomycotina</taxon>
        <taxon>Dothideomycetes</taxon>
        <taxon>Dothideomycetes incertae sedis</taxon>
        <taxon>Botryosphaeriales</taxon>
        <taxon>Botryosphaeriaceae</taxon>
        <taxon>Botryosphaeria</taxon>
    </lineage>
</organism>